<dbReference type="Proteomes" id="UP000235220">
    <property type="component" value="Chromosome 6"/>
</dbReference>
<dbReference type="RefSeq" id="XP_018830381.1">
    <property type="nucleotide sequence ID" value="XM_018974836.1"/>
</dbReference>
<sequence length="121" mass="13242">MSKCKFGAAEVEYLGHLISGLGVKADPGKVAAMLEWPSPSSLKSLRGFLGLTGYYRKFIRGYGSIATPLTDLLIKNAFEWSLSVETTFQELKKAITQPPILRLPNFSKPITVECYASGRGL</sequence>
<name>A0A2I4FFF7_JUGRE</name>
<reference evidence="2" key="1">
    <citation type="submission" date="2025-08" db="UniProtKB">
        <authorList>
            <consortium name="RefSeq"/>
        </authorList>
    </citation>
    <scope>IDENTIFICATION</scope>
    <source>
        <tissue evidence="2">Leaves</tissue>
    </source>
</reference>
<proteinExistence type="predicted"/>
<dbReference type="SUPFAM" id="SSF56672">
    <property type="entry name" value="DNA/RNA polymerases"/>
    <property type="match status" value="1"/>
</dbReference>
<dbReference type="InterPro" id="IPR051320">
    <property type="entry name" value="Viral_Replic_Matur_Polypro"/>
</dbReference>
<dbReference type="STRING" id="51240.A0A2I4FFF7"/>
<dbReference type="PANTHER" id="PTHR33064">
    <property type="entry name" value="POL PROTEIN"/>
    <property type="match status" value="1"/>
</dbReference>
<dbReference type="Gene3D" id="3.30.70.270">
    <property type="match status" value="1"/>
</dbReference>
<dbReference type="FunFam" id="3.30.70.270:FF:000020">
    <property type="entry name" value="Transposon Tf2-6 polyprotein-like Protein"/>
    <property type="match status" value="1"/>
</dbReference>
<dbReference type="InterPro" id="IPR043128">
    <property type="entry name" value="Rev_trsase/Diguanyl_cyclase"/>
</dbReference>
<evidence type="ECO:0000313" key="1">
    <source>
        <dbReference type="Proteomes" id="UP000235220"/>
    </source>
</evidence>
<dbReference type="InterPro" id="IPR043502">
    <property type="entry name" value="DNA/RNA_pol_sf"/>
</dbReference>
<evidence type="ECO:0000313" key="2">
    <source>
        <dbReference type="RefSeq" id="XP_018830381.1"/>
    </source>
</evidence>
<protein>
    <submittedName>
        <fullName evidence="2">Uncharacterized mitochondrial protein AtMg00860-like</fullName>
    </submittedName>
</protein>
<accession>A0A2I4FFF7</accession>
<organism evidence="1 2">
    <name type="scientific">Juglans regia</name>
    <name type="common">English walnut</name>
    <dbReference type="NCBI Taxonomy" id="51240"/>
    <lineage>
        <taxon>Eukaryota</taxon>
        <taxon>Viridiplantae</taxon>
        <taxon>Streptophyta</taxon>
        <taxon>Embryophyta</taxon>
        <taxon>Tracheophyta</taxon>
        <taxon>Spermatophyta</taxon>
        <taxon>Magnoliopsida</taxon>
        <taxon>eudicotyledons</taxon>
        <taxon>Gunneridae</taxon>
        <taxon>Pentapetalae</taxon>
        <taxon>rosids</taxon>
        <taxon>fabids</taxon>
        <taxon>Fagales</taxon>
        <taxon>Juglandaceae</taxon>
        <taxon>Juglans</taxon>
    </lineage>
</organism>
<dbReference type="GeneID" id="108998313"/>
<keyword evidence="1" id="KW-1185">Reference proteome</keyword>
<dbReference type="AlphaFoldDB" id="A0A2I4FFF7"/>
<gene>
    <name evidence="2" type="primary">LOC108998313</name>
</gene>
<dbReference type="Gramene" id="Jr06_11510_p1">
    <property type="protein sequence ID" value="cds.Jr06_11510_p1"/>
    <property type="gene ID" value="Jr06_11510"/>
</dbReference>
<dbReference type="PANTHER" id="PTHR33064:SF37">
    <property type="entry name" value="RIBONUCLEASE H"/>
    <property type="match status" value="1"/>
</dbReference>
<dbReference type="OrthoDB" id="1909920at2759"/>
<dbReference type="KEGG" id="jre:108998313"/>